<dbReference type="OrthoDB" id="2123378at2759"/>
<dbReference type="Pfam" id="PF00169">
    <property type="entry name" value="PH"/>
    <property type="match status" value="1"/>
</dbReference>
<evidence type="ECO:0000256" key="2">
    <source>
        <dbReference type="ARBA" id="ARBA00023306"/>
    </source>
</evidence>
<organism evidence="5 6">
    <name type="scientific">Lachancea mirantina</name>
    <dbReference type="NCBI Taxonomy" id="1230905"/>
    <lineage>
        <taxon>Eukaryota</taxon>
        <taxon>Fungi</taxon>
        <taxon>Dikarya</taxon>
        <taxon>Ascomycota</taxon>
        <taxon>Saccharomycotina</taxon>
        <taxon>Saccharomycetes</taxon>
        <taxon>Saccharomycetales</taxon>
        <taxon>Saccharomycetaceae</taxon>
        <taxon>Lachancea</taxon>
    </lineage>
</organism>
<dbReference type="InterPro" id="IPR011993">
    <property type="entry name" value="PH-like_dom_sf"/>
</dbReference>
<dbReference type="SUPFAM" id="SSF50729">
    <property type="entry name" value="PH domain-like"/>
    <property type="match status" value="1"/>
</dbReference>
<reference evidence="6" key="1">
    <citation type="submission" date="2016-03" db="EMBL/GenBank/DDBJ databases">
        <authorList>
            <person name="Devillers H."/>
        </authorList>
    </citation>
    <scope>NUCLEOTIDE SEQUENCE [LARGE SCALE GENOMIC DNA]</scope>
</reference>
<dbReference type="PROSITE" id="PS50003">
    <property type="entry name" value="PH_DOMAIN"/>
    <property type="match status" value="1"/>
</dbReference>
<feature type="compositionally biased region" description="Polar residues" evidence="3">
    <location>
        <begin position="876"/>
        <end position="886"/>
    </location>
</feature>
<dbReference type="PANTHER" id="PTHR36100">
    <property type="entry name" value="BUD SITE SELECTION PROTEIN 4"/>
    <property type="match status" value="1"/>
</dbReference>
<dbReference type="Proteomes" id="UP000191024">
    <property type="component" value="Chromosome H"/>
</dbReference>
<evidence type="ECO:0000256" key="3">
    <source>
        <dbReference type="SAM" id="MobiDB-lite"/>
    </source>
</evidence>
<keyword evidence="6" id="KW-1185">Reference proteome</keyword>
<dbReference type="STRING" id="1230905.A0A1G4KE98"/>
<dbReference type="PANTHER" id="PTHR36100:SF1">
    <property type="entry name" value="BUD SITE SELECTION PROTEIN 4"/>
    <property type="match status" value="1"/>
</dbReference>
<dbReference type="CDD" id="cd13278">
    <property type="entry name" value="PH_Bud4"/>
    <property type="match status" value="1"/>
</dbReference>
<dbReference type="Gene3D" id="2.30.29.30">
    <property type="entry name" value="Pleckstrin-homology domain (PH domain)/Phosphotyrosine-binding domain (PTB)"/>
    <property type="match status" value="1"/>
</dbReference>
<evidence type="ECO:0000259" key="4">
    <source>
        <dbReference type="PROSITE" id="PS50003"/>
    </source>
</evidence>
<proteinExistence type="predicted"/>
<keyword evidence="2" id="KW-0131">Cell cycle</keyword>
<keyword evidence="1" id="KW-0132">Cell division</keyword>
<evidence type="ECO:0000313" key="5">
    <source>
        <dbReference type="EMBL" id="SCV02853.1"/>
    </source>
</evidence>
<sequence>MDSPGNSRDCWPEDHTASVDLLIEEIDKELPSDEKRQIPLQDIGDETMEHIVSYNTQKNALIEEQHPAVLPLKAQCDPRKSVMFSDEHEFHEYSQLSQNSDLQGAEGVELSWDKVGLPESAPPLQKPIAIAENDSASESSLNENVGITEEELKANLITNVETKLSHILGDSSNPIKVPKLREMVNEIDGLVDKLDQEEIKPLSFTIESTDPLNSNKNQHHRMIHYDVGVEQSVDDISLASRNNKHNPSKLPTTNTVSINRLRPTSSEYRFSSGSSLDESETDLVTSTTQDKYRLLMSCKPGDIDQFDNPSSNLPSKLSVIDLATTSNVFSSTNTGDEFHSVNEVNSKGQPERDLSNAIEDLCIPSSLEDKDATFTNLNDCRKSIDGENFSGRPSSRTSSISSGFTSDTESLSENPVTGNEKLSTEYERTKSIDNASIILETTMQQPSNSPKNAKVNSQNSISHHLPVAKSGDAVDGCDCSSLESSIEELNQDSVSTGDHQEVKNKSKEFLPEMPESISLFDEDAPFGKDEDTSADSIDLTATAKPNDYLSIWHYQENRDCYSPTVSHNSQFSGVSTNTAASSITKSTNFKFKPRIVSRSKLYYPHRELPVNSSNEEYDNYTLSQSPVNSVLDPLRRNTLVSRGIQNQIKMHQQLLSNARVTIAQLAFDKKYAGSPKNQDAKQNIEGRLSLDNEIPKENDILQGEHGIFDGHADCHSAHELSGEVDNVNNLKHDGTQIMETNSSGAITGEFVYALSDIESDNDRISFSEQRWTNKGEEKIVVDIWHSGNTLEQDYIASPSKDKLDESVLNQLLKDENEPASDKSPGDTEKVASYPVLKNTDSQVKVCRPLSFCGIEVEKTLSNDEKDFATPKKAKSAQPSPTRSNRVGSPFKVTRARKLPQLESQTSPTIKKALTYTQEGDDTSTPVKEQDYENKDDESLAHSLKVQKTKTQVLIDQGKVYIALKSLKILELDDIKRHHPTIAVEFDNGKNIVQTPWKPLQDNLHDLTDEFELIYENEDVRTNSDVTITLKCKYQSPQSELLSVTEKVPIKKKFAFGKTKYRYENKFVRRKLETDPWDFKFAQDGSFARCKIPLDTAALIKSRYCKQELSLDLMNEWERYPNVSGVSHNAQPPSRKPTYKIGRLTLDICYFPRTSNDERFPKTLRLAHEIIEKYSQQLKINYEGFLWQEGGDVEGMLQRRYFELKGSQLISHHEVTRKPQALINLLRVKEVLGKNELSQDTSKNVRNFTDMVLFSECFKLIFENGEVINFNADSAEDQEIWKTLLQRVISYNKFHQPWVKQSLESKIGDS</sequence>
<dbReference type="GO" id="GO:0007120">
    <property type="term" value="P:axial cellular bud site selection"/>
    <property type="evidence" value="ECO:0007669"/>
    <property type="project" value="TreeGrafter"/>
</dbReference>
<dbReference type="GO" id="GO:0000142">
    <property type="term" value="C:cellular bud neck contractile ring"/>
    <property type="evidence" value="ECO:0007669"/>
    <property type="project" value="TreeGrafter"/>
</dbReference>
<name>A0A1G4KE98_9SACH</name>
<dbReference type="InterPro" id="IPR052007">
    <property type="entry name" value="Bud4"/>
</dbReference>
<feature type="region of interest" description="Disordered" evidence="3">
    <location>
        <begin position="383"/>
        <end position="428"/>
    </location>
</feature>
<dbReference type="GO" id="GO:0005525">
    <property type="term" value="F:GTP binding"/>
    <property type="evidence" value="ECO:0007669"/>
    <property type="project" value="TreeGrafter"/>
</dbReference>
<protein>
    <submittedName>
        <fullName evidence="5">LAMI_0H03510g1_1</fullName>
    </submittedName>
</protein>
<feature type="region of interest" description="Disordered" evidence="3">
    <location>
        <begin position="865"/>
        <end position="935"/>
    </location>
</feature>
<dbReference type="EMBL" id="LT598468">
    <property type="protein sequence ID" value="SCV02853.1"/>
    <property type="molecule type" value="Genomic_DNA"/>
</dbReference>
<dbReference type="InterPro" id="IPR001849">
    <property type="entry name" value="PH_domain"/>
</dbReference>
<feature type="compositionally biased region" description="Low complexity" evidence="3">
    <location>
        <begin position="389"/>
        <end position="406"/>
    </location>
</feature>
<feature type="compositionally biased region" description="Polar residues" evidence="3">
    <location>
        <begin position="407"/>
        <end position="421"/>
    </location>
</feature>
<feature type="domain" description="PH" evidence="4">
    <location>
        <begin position="1178"/>
        <end position="1289"/>
    </location>
</feature>
<gene>
    <name evidence="5" type="ORF">LAMI_0H03510G</name>
</gene>
<dbReference type="SMART" id="SM00233">
    <property type="entry name" value="PH"/>
    <property type="match status" value="1"/>
</dbReference>
<evidence type="ECO:0000256" key="1">
    <source>
        <dbReference type="ARBA" id="ARBA00022618"/>
    </source>
</evidence>
<feature type="compositionally biased region" description="Polar residues" evidence="3">
    <location>
        <begin position="901"/>
        <end position="926"/>
    </location>
</feature>
<evidence type="ECO:0000313" key="6">
    <source>
        <dbReference type="Proteomes" id="UP000191024"/>
    </source>
</evidence>
<dbReference type="GO" id="GO:0097271">
    <property type="term" value="P:protein localization to bud neck"/>
    <property type="evidence" value="ECO:0007669"/>
    <property type="project" value="TreeGrafter"/>
</dbReference>
<accession>A0A1G4KE98</accession>